<dbReference type="PANTHER" id="PTHR31809:SF0">
    <property type="entry name" value="BUD13 HOMOLOG"/>
    <property type="match status" value="1"/>
</dbReference>
<proteinExistence type="inferred from homology"/>
<keyword evidence="4" id="KW-1185">Reference proteome</keyword>
<feature type="region of interest" description="Disordered" evidence="2">
    <location>
        <begin position="251"/>
        <end position="309"/>
    </location>
</feature>
<evidence type="ECO:0008006" key="5">
    <source>
        <dbReference type="Google" id="ProtNLM"/>
    </source>
</evidence>
<feature type="compositionally biased region" description="Basic and acidic residues" evidence="2">
    <location>
        <begin position="198"/>
        <end position="223"/>
    </location>
</feature>
<dbReference type="GO" id="GO:0000398">
    <property type="term" value="P:mRNA splicing, via spliceosome"/>
    <property type="evidence" value="ECO:0007669"/>
    <property type="project" value="TreeGrafter"/>
</dbReference>
<gene>
    <name evidence="3" type="primary">Mo05142</name>
    <name evidence="3" type="ORF">E5Q_05142</name>
</gene>
<dbReference type="HOGENOM" id="CLU_024195_0_1_1"/>
<dbReference type="Pfam" id="PF09736">
    <property type="entry name" value="Bud13"/>
    <property type="match status" value="1"/>
</dbReference>
<protein>
    <recommendedName>
        <fullName evidence="5">Pre-mRNA-splicing factor CWC26</fullName>
    </recommendedName>
</protein>
<reference evidence="3 4" key="1">
    <citation type="journal article" date="2011" name="J. Gen. Appl. Microbiol.">
        <title>Draft genome sequencing of the enigmatic basidiomycete Mixia osmundae.</title>
        <authorList>
            <person name="Nishida H."/>
            <person name="Nagatsuka Y."/>
            <person name="Sugiyama J."/>
        </authorList>
    </citation>
    <scope>NUCLEOTIDE SEQUENCE [LARGE SCALE GENOMIC DNA]</scope>
    <source>
        <strain evidence="4">CBS 9802 / IAM 14324 / JCM 22182 / KY 12970</strain>
    </source>
</reference>
<feature type="compositionally biased region" description="Basic and acidic residues" evidence="2">
    <location>
        <begin position="74"/>
        <end position="91"/>
    </location>
</feature>
<dbReference type="InterPro" id="IPR051112">
    <property type="entry name" value="CWC26_splicing_factor"/>
</dbReference>
<comment type="caution">
    <text evidence="3">The sequence shown here is derived from an EMBL/GenBank/DDBJ whole genome shotgun (WGS) entry which is preliminary data.</text>
</comment>
<evidence type="ECO:0000313" key="3">
    <source>
        <dbReference type="EMBL" id="GAA98456.1"/>
    </source>
</evidence>
<dbReference type="eggNOG" id="KOG2654">
    <property type="taxonomic scope" value="Eukaryota"/>
</dbReference>
<dbReference type="OrthoDB" id="6022at2759"/>
<dbReference type="AlphaFoldDB" id="G7E6J6"/>
<reference evidence="3 4" key="2">
    <citation type="journal article" date="2012" name="Open Biol.">
        <title>Characteristics of nucleosomes and linker DNA regions on the genome of the basidiomycete Mixia osmundae revealed by mono- and dinucleosome mapping.</title>
        <authorList>
            <person name="Nishida H."/>
            <person name="Kondo S."/>
            <person name="Matsumoto T."/>
            <person name="Suzuki Y."/>
            <person name="Yoshikawa H."/>
            <person name="Taylor T.D."/>
            <person name="Sugiyama J."/>
        </authorList>
    </citation>
    <scope>NUCLEOTIDE SEQUENCE [LARGE SCALE GENOMIC DNA]</scope>
    <source>
        <strain evidence="4">CBS 9802 / IAM 14324 / JCM 22182 / KY 12970</strain>
    </source>
</reference>
<sequence length="345" mass="39218">MSNLSHSAYLASKYLSGPKADAILAREGLNEDATKRKKRKKRRLDDPAPSAGESSTGWIVDQDDGDSAWTALQRQHEDDEEDRQHVVEHKTSKYNFKRIKPPKPKQEEAIAEDEQPVVAAITQDDRVVSRDVAPPPSALYRAVGGIQTDEQLAEAAARRRAVEERAEAEAREAARLAALADPDDETGGTVYRDKKGRRIDTKAERAAELRAKREKEEKEMAKMEWGKGLVQREDKEAKRREEERLLAKPMARYADDRDMNDELKQRERWNDPAARFLTSKTETSRKSTRPQYNGPAPAPNRFGIKPGYRWDGVDRGNGFEKKLLQQANLKKTQNAQAYAWSTYDM</sequence>
<dbReference type="InterPro" id="IPR018609">
    <property type="entry name" value="Bud13"/>
</dbReference>
<accession>G7E6J6</accession>
<dbReference type="GO" id="GO:0070274">
    <property type="term" value="C:RES complex"/>
    <property type="evidence" value="ECO:0007669"/>
    <property type="project" value="TreeGrafter"/>
</dbReference>
<evidence type="ECO:0000256" key="2">
    <source>
        <dbReference type="SAM" id="MobiDB-lite"/>
    </source>
</evidence>
<feature type="region of interest" description="Disordered" evidence="2">
    <location>
        <begin position="175"/>
        <end position="223"/>
    </location>
</feature>
<evidence type="ECO:0000313" key="4">
    <source>
        <dbReference type="Proteomes" id="UP000009131"/>
    </source>
</evidence>
<dbReference type="STRING" id="764103.G7E6J6"/>
<dbReference type="FunCoup" id="G7E6J6">
    <property type="interactions" value="74"/>
</dbReference>
<dbReference type="Proteomes" id="UP000009131">
    <property type="component" value="Unassembled WGS sequence"/>
</dbReference>
<feature type="compositionally biased region" description="Basic and acidic residues" evidence="2">
    <location>
        <begin position="253"/>
        <end position="270"/>
    </location>
</feature>
<dbReference type="GO" id="GO:0005684">
    <property type="term" value="C:U2-type spliceosomal complex"/>
    <property type="evidence" value="ECO:0007669"/>
    <property type="project" value="TreeGrafter"/>
</dbReference>
<dbReference type="InParanoid" id="G7E6J6"/>
<comment type="similarity">
    <text evidence="1">Belongs to the CWC26 family.</text>
</comment>
<dbReference type="PANTHER" id="PTHR31809">
    <property type="entry name" value="BUD13 HOMOLOG"/>
    <property type="match status" value="1"/>
</dbReference>
<organism evidence="3 4">
    <name type="scientific">Mixia osmundae (strain CBS 9802 / IAM 14324 / JCM 22182 / KY 12970)</name>
    <dbReference type="NCBI Taxonomy" id="764103"/>
    <lineage>
        <taxon>Eukaryota</taxon>
        <taxon>Fungi</taxon>
        <taxon>Dikarya</taxon>
        <taxon>Basidiomycota</taxon>
        <taxon>Pucciniomycotina</taxon>
        <taxon>Mixiomycetes</taxon>
        <taxon>Mixiales</taxon>
        <taxon>Mixiaceae</taxon>
        <taxon>Mixia</taxon>
    </lineage>
</organism>
<name>G7E6J6_MIXOS</name>
<dbReference type="GO" id="GO:0003723">
    <property type="term" value="F:RNA binding"/>
    <property type="evidence" value="ECO:0007669"/>
    <property type="project" value="TreeGrafter"/>
</dbReference>
<evidence type="ECO:0000256" key="1">
    <source>
        <dbReference type="ARBA" id="ARBA00011069"/>
    </source>
</evidence>
<feature type="region of interest" description="Disordered" evidence="2">
    <location>
        <begin position="20"/>
        <end position="117"/>
    </location>
</feature>
<dbReference type="EMBL" id="BABT02000152">
    <property type="protein sequence ID" value="GAA98456.1"/>
    <property type="molecule type" value="Genomic_DNA"/>
</dbReference>